<dbReference type="GO" id="GO:0030170">
    <property type="term" value="F:pyridoxal phosphate binding"/>
    <property type="evidence" value="ECO:0007669"/>
    <property type="project" value="InterPro"/>
</dbReference>
<comment type="cofactor">
    <cofactor evidence="1">
        <name>pyridoxal 5'-phosphate</name>
        <dbReference type="ChEBI" id="CHEBI:597326"/>
    </cofactor>
</comment>
<dbReference type="PANTHER" id="PTHR13693">
    <property type="entry name" value="CLASS II AMINOTRANSFERASE/8-AMINO-7-OXONONANOATE SYNTHASE"/>
    <property type="match status" value="1"/>
</dbReference>
<dbReference type="GO" id="GO:0008483">
    <property type="term" value="F:transaminase activity"/>
    <property type="evidence" value="ECO:0007669"/>
    <property type="project" value="UniProtKB-KW"/>
</dbReference>
<organism evidence="4 5">
    <name type="scientific">Amphritea balenae</name>
    <dbReference type="NCBI Taxonomy" id="452629"/>
    <lineage>
        <taxon>Bacteria</taxon>
        <taxon>Pseudomonadati</taxon>
        <taxon>Pseudomonadota</taxon>
        <taxon>Gammaproteobacteria</taxon>
        <taxon>Oceanospirillales</taxon>
        <taxon>Oceanospirillaceae</taxon>
        <taxon>Amphritea</taxon>
    </lineage>
</organism>
<dbReference type="InterPro" id="IPR015422">
    <property type="entry name" value="PyrdxlP-dep_Trfase_small"/>
</dbReference>
<evidence type="ECO:0000256" key="2">
    <source>
        <dbReference type="ARBA" id="ARBA00022679"/>
    </source>
</evidence>
<evidence type="ECO:0000313" key="4">
    <source>
        <dbReference type="EMBL" id="RRD01309.1"/>
    </source>
</evidence>
<keyword evidence="4" id="KW-0032">Aminotransferase</keyword>
<dbReference type="OrthoDB" id="9807157at2"/>
<gene>
    <name evidence="4" type="ORF">EHS89_01740</name>
</gene>
<accession>A0A3P1SVU0</accession>
<dbReference type="InterPro" id="IPR015424">
    <property type="entry name" value="PyrdxlP-dep_Trfase"/>
</dbReference>
<dbReference type="PANTHER" id="PTHR13693:SF3">
    <property type="entry name" value="LD36009P"/>
    <property type="match status" value="1"/>
</dbReference>
<dbReference type="InterPro" id="IPR050087">
    <property type="entry name" value="AON_synthase_class-II"/>
</dbReference>
<dbReference type="CDD" id="cd06454">
    <property type="entry name" value="KBL_like"/>
    <property type="match status" value="1"/>
</dbReference>
<name>A0A3P1SVU0_9GAMM</name>
<dbReference type="InterPro" id="IPR015421">
    <property type="entry name" value="PyrdxlP-dep_Trfase_major"/>
</dbReference>
<keyword evidence="5" id="KW-1185">Reference proteome</keyword>
<sequence length="440" mass="48283">MAVNKLTSDLKKKLIQQSLQRQMKKVDADTKKPIRSLGQAEIPEKFYRFDQHPGCIQMNIMNKGAEQLGVESPFFRVHEGVAGALSVIDGNEIINFASYNYLGLTGHPKVNKAAKKAVDQYGTSVSASRIVSGERPVHQQLEQALADFYDVDDAVVFVSGHATNVSTIGYLFGPKDLIIHDEFIHNSSIVGSQLSGAKRLSFSHNDMASLEQLLKDNRQQFERVLIIVEGLYSMDGDFPDLIKLVELKKRYKTFLMVDEAHSFGVLGDTGKGLREEFNVASTDVDIWMGTLSKTLSGCGGYIAGESALVENLRHLAPGFLYSVGIPAPVAAAATASLEIIKAEPERIQKLHQISEYFITSAQQLGLDIGKSQGTAIIPVILGSSLKAASISSELFKQGINVQPILYPAVPEKSARLRFFLCCDHTEQQVDQTLELLSKLI</sequence>
<dbReference type="SUPFAM" id="SSF53383">
    <property type="entry name" value="PLP-dependent transferases"/>
    <property type="match status" value="1"/>
</dbReference>
<evidence type="ECO:0000313" key="5">
    <source>
        <dbReference type="Proteomes" id="UP000267535"/>
    </source>
</evidence>
<reference evidence="4 5" key="1">
    <citation type="submission" date="2018-11" db="EMBL/GenBank/DDBJ databases">
        <title>The draft genome sequence of Amphritea balenae JAMM 1525T.</title>
        <authorList>
            <person name="Fang Z."/>
            <person name="Zhang Y."/>
            <person name="Han X."/>
        </authorList>
    </citation>
    <scope>NUCLEOTIDE SEQUENCE [LARGE SCALE GENOMIC DNA]</scope>
    <source>
        <strain evidence="4 5">JAMM 1525</strain>
    </source>
</reference>
<dbReference type="Gene3D" id="3.90.1150.10">
    <property type="entry name" value="Aspartate Aminotransferase, domain 1"/>
    <property type="match status" value="1"/>
</dbReference>
<feature type="domain" description="Aminotransferase class I/classII large" evidence="3">
    <location>
        <begin position="92"/>
        <end position="434"/>
    </location>
</feature>
<dbReference type="Proteomes" id="UP000267535">
    <property type="component" value="Unassembled WGS sequence"/>
</dbReference>
<protein>
    <submittedName>
        <fullName evidence="4">Aminotransferase class I/II-fold pyridoxal phosphate-dependent enzyme</fullName>
    </submittedName>
</protein>
<evidence type="ECO:0000259" key="3">
    <source>
        <dbReference type="Pfam" id="PF00155"/>
    </source>
</evidence>
<dbReference type="Pfam" id="PF00155">
    <property type="entry name" value="Aminotran_1_2"/>
    <property type="match status" value="1"/>
</dbReference>
<comment type="caution">
    <text evidence="4">The sequence shown here is derived from an EMBL/GenBank/DDBJ whole genome shotgun (WGS) entry which is preliminary data.</text>
</comment>
<evidence type="ECO:0000256" key="1">
    <source>
        <dbReference type="ARBA" id="ARBA00001933"/>
    </source>
</evidence>
<keyword evidence="2 4" id="KW-0808">Transferase</keyword>
<dbReference type="AlphaFoldDB" id="A0A3P1SVU0"/>
<dbReference type="RefSeq" id="WP_124924382.1">
    <property type="nucleotide sequence ID" value="NZ_BMOH01000001.1"/>
</dbReference>
<proteinExistence type="predicted"/>
<dbReference type="Gene3D" id="3.40.640.10">
    <property type="entry name" value="Type I PLP-dependent aspartate aminotransferase-like (Major domain)"/>
    <property type="match status" value="1"/>
</dbReference>
<dbReference type="InterPro" id="IPR004839">
    <property type="entry name" value="Aminotransferase_I/II_large"/>
</dbReference>
<dbReference type="EMBL" id="RQXV01000001">
    <property type="protein sequence ID" value="RRD01309.1"/>
    <property type="molecule type" value="Genomic_DNA"/>
</dbReference>